<dbReference type="RefSeq" id="WP_104356278.1">
    <property type="nucleotide sequence ID" value="NZ_CP064338.1"/>
</dbReference>
<dbReference type="OrthoDB" id="8526020at2"/>
<dbReference type="EMBL" id="SLXF01000004">
    <property type="protein sequence ID" value="TCP07556.1"/>
    <property type="molecule type" value="Genomic_DNA"/>
</dbReference>
<dbReference type="InterPro" id="IPR021457">
    <property type="entry name" value="DUF3108"/>
</dbReference>
<proteinExistence type="predicted"/>
<comment type="caution">
    <text evidence="1">The sequence shown here is derived from an EMBL/GenBank/DDBJ whole genome shotgun (WGS) entry which is preliminary data.</text>
</comment>
<evidence type="ECO:0000313" key="3">
    <source>
        <dbReference type="Proteomes" id="UP000239406"/>
    </source>
</evidence>
<name>A0A2S5T822_9BURK</name>
<dbReference type="Proteomes" id="UP000294772">
    <property type="component" value="Unassembled WGS sequence"/>
</dbReference>
<evidence type="ECO:0000313" key="4">
    <source>
        <dbReference type="Proteomes" id="UP000294772"/>
    </source>
</evidence>
<dbReference type="AlphaFoldDB" id="A0A2S5T822"/>
<accession>A0A2S5T822</accession>
<keyword evidence="3" id="KW-1185">Reference proteome</keyword>
<reference evidence="1 3" key="1">
    <citation type="submission" date="2018-02" db="EMBL/GenBank/DDBJ databases">
        <title>Reclassifiation of [Polyangium] brachysporum DSM 7029 as Guopingzhaonella breviflexa gen. nov., sp. nov., a member of the family Comamonadaceae.</title>
        <authorList>
            <person name="Tang B."/>
        </authorList>
    </citation>
    <scope>NUCLEOTIDE SEQUENCE [LARGE SCALE GENOMIC DNA]</scope>
    <source>
        <strain evidence="1 3">DSM 15344</strain>
    </source>
</reference>
<dbReference type="Proteomes" id="UP000239406">
    <property type="component" value="Unassembled WGS sequence"/>
</dbReference>
<reference evidence="2 4" key="2">
    <citation type="submission" date="2019-03" db="EMBL/GenBank/DDBJ databases">
        <title>Genomic Encyclopedia of Type Strains, Phase IV (KMG-IV): sequencing the most valuable type-strain genomes for metagenomic binning, comparative biology and taxonomic classification.</title>
        <authorList>
            <person name="Goeker M."/>
        </authorList>
    </citation>
    <scope>NUCLEOTIDE SEQUENCE [LARGE SCALE GENOMIC DNA]</scope>
    <source>
        <strain evidence="2 4">DSM 15264</strain>
    </source>
</reference>
<gene>
    <name evidence="1" type="ORF">C1702_03370</name>
    <name evidence="2" type="ORF">EV676_104111</name>
</gene>
<evidence type="ECO:0000313" key="1">
    <source>
        <dbReference type="EMBL" id="PPE71017.1"/>
    </source>
</evidence>
<sequence length="266" mass="28607">MCVAEEFLRAGDCIEGAAPAAGLASPARRRLLGLLAGGCAGLALPVRAAASSGPEVYPTRVPPPFSHAYTLRRGLLGGTGEIAWQPQGSAYRLRLEGKVALFGAVLTQVSEGRIDASGLAPLRFIDRRLRRPERSAVFDREAGRISFTGRTTTQPVVPGVQDRLSWMIQLPAIAEADPQRVRAGAAVRLMVVSAKGDAKVWTLRSRGMQQVSLPGGSVEAVNLVRESADPRDTVAEVWLDPQRHHLPVRARMTERDGEPLELLLDA</sequence>
<protein>
    <submittedName>
        <fullName evidence="2">Uncharacterized protein DUF3108</fullName>
    </submittedName>
</protein>
<dbReference type="Pfam" id="PF11306">
    <property type="entry name" value="DUF3108"/>
    <property type="match status" value="1"/>
</dbReference>
<organism evidence="1 3">
    <name type="scientific">Caldimonas thermodepolymerans</name>
    <dbReference type="NCBI Taxonomy" id="215580"/>
    <lineage>
        <taxon>Bacteria</taxon>
        <taxon>Pseudomonadati</taxon>
        <taxon>Pseudomonadota</taxon>
        <taxon>Betaproteobacteria</taxon>
        <taxon>Burkholderiales</taxon>
        <taxon>Sphaerotilaceae</taxon>
        <taxon>Caldimonas</taxon>
    </lineage>
</organism>
<dbReference type="EMBL" id="PSNY01000003">
    <property type="protein sequence ID" value="PPE71017.1"/>
    <property type="molecule type" value="Genomic_DNA"/>
</dbReference>
<evidence type="ECO:0000313" key="2">
    <source>
        <dbReference type="EMBL" id="TCP07556.1"/>
    </source>
</evidence>